<feature type="domain" description="D-glucuronyl C5-epimerase C-terminal" evidence="1">
    <location>
        <begin position="124"/>
        <end position="296"/>
    </location>
</feature>
<dbReference type="AlphaFoldDB" id="B9L6P9"/>
<dbReference type="HOGENOM" id="CLU_057836_0_0_7"/>
<dbReference type="EMBL" id="CP001279">
    <property type="protein sequence ID" value="ACM92804.1"/>
    <property type="molecule type" value="Genomic_DNA"/>
</dbReference>
<organism evidence="2 3">
    <name type="scientific">Nautilia profundicola (strain ATCC BAA-1463 / DSM 18972 / AmH)</name>
    <dbReference type="NCBI Taxonomy" id="598659"/>
    <lineage>
        <taxon>Bacteria</taxon>
        <taxon>Pseudomonadati</taxon>
        <taxon>Campylobacterota</taxon>
        <taxon>Epsilonproteobacteria</taxon>
        <taxon>Nautiliales</taxon>
        <taxon>Nautiliaceae</taxon>
        <taxon>Nautilia</taxon>
    </lineage>
</organism>
<dbReference type="KEGG" id="nam:NAMH_1657"/>
<dbReference type="OrthoDB" id="7888928at2"/>
<keyword evidence="3" id="KW-1185">Reference proteome</keyword>
<accession>B9L6P9</accession>
<dbReference type="eggNOG" id="COG5017">
    <property type="taxonomic scope" value="Bacteria"/>
</dbReference>
<dbReference type="STRING" id="598659.NAMH_1657"/>
<evidence type="ECO:0000313" key="3">
    <source>
        <dbReference type="Proteomes" id="UP000000448"/>
    </source>
</evidence>
<name>B9L6P9_NAUPA</name>
<evidence type="ECO:0000313" key="2">
    <source>
        <dbReference type="EMBL" id="ACM92804.1"/>
    </source>
</evidence>
<reference evidence="2 3" key="1">
    <citation type="journal article" date="2009" name="PLoS Genet.">
        <title>Adaptations to submarine hydrothermal environments exemplified by the genome of Nautilia profundicola.</title>
        <authorList>
            <person name="Campbell B.J."/>
            <person name="Smith J.L."/>
            <person name="Hanson T.E."/>
            <person name="Klotz M.G."/>
            <person name="Stein L.Y."/>
            <person name="Lee C.K."/>
            <person name="Wu D."/>
            <person name="Robinson J.M."/>
            <person name="Khouri H.M."/>
            <person name="Eisen J.A."/>
            <person name="Cary S.C."/>
        </authorList>
    </citation>
    <scope>NUCLEOTIDE SEQUENCE [LARGE SCALE GENOMIC DNA]</scope>
    <source>
        <strain evidence="3">ATCC BAA-1463 / DSM 18972 / AmH</strain>
    </source>
</reference>
<dbReference type="InterPro" id="IPR010598">
    <property type="entry name" value="C5-epim_C"/>
</dbReference>
<dbReference type="SUPFAM" id="SSF48208">
    <property type="entry name" value="Six-hairpin glycosidases"/>
    <property type="match status" value="1"/>
</dbReference>
<dbReference type="PANTHER" id="PTHR13174:SF3">
    <property type="entry name" value="D-GLUCURONYL C5-EPIMERASE"/>
    <property type="match status" value="1"/>
</dbReference>
<dbReference type="GO" id="GO:0015012">
    <property type="term" value="P:heparan sulfate proteoglycan biosynthetic process"/>
    <property type="evidence" value="ECO:0007669"/>
    <property type="project" value="InterPro"/>
</dbReference>
<sequence>MRLNKSIFYIKKLLRDFFNPLIYEIKVDKNKQLLEYYFVFREKELLKGGSQNFHFDNKGIPIIPTYIDIEEKKFHYYPIAIGQYALAIYHTYLETKSNKDKERFKLLADWFINNQTKDGYWLSSVEEKKYKLSKNWVSSMTQGRVISVLLRASQLFDDKKYEIAASKALDTFSDSSKFINYFDNNIFYEEYPSTPGSFVLNGMIFSLWGLYDYIRYNNNEKANIYFNNGINSLKSMIDLYDLGYWSCYDLRHLTWGEKYLNPATVHYHFIHINQLKVLGELIGEQIFIDYSLKWEKYVNLFNKVKMYVNKYTAIKNR</sequence>
<dbReference type="GO" id="GO:0005975">
    <property type="term" value="P:carbohydrate metabolic process"/>
    <property type="evidence" value="ECO:0007669"/>
    <property type="project" value="InterPro"/>
</dbReference>
<dbReference type="InterPro" id="IPR008928">
    <property type="entry name" value="6-hairpin_glycosidase_sf"/>
</dbReference>
<dbReference type="Proteomes" id="UP000000448">
    <property type="component" value="Chromosome"/>
</dbReference>
<evidence type="ECO:0000259" key="1">
    <source>
        <dbReference type="Pfam" id="PF06662"/>
    </source>
</evidence>
<dbReference type="RefSeq" id="WP_015901856.1">
    <property type="nucleotide sequence ID" value="NC_012115.1"/>
</dbReference>
<gene>
    <name evidence="2" type="ordered locus">NAMH_1657</name>
</gene>
<protein>
    <submittedName>
        <fullName evidence="2">D-glucuronyl C5-epimerase</fullName>
        <ecNumber evidence="2">5.1.3.-</ecNumber>
    </submittedName>
</protein>
<dbReference type="PANTHER" id="PTHR13174">
    <property type="entry name" value="D-GLUCURONYL C5-EPIMERASE"/>
    <property type="match status" value="1"/>
</dbReference>
<proteinExistence type="predicted"/>
<dbReference type="GO" id="GO:0047464">
    <property type="term" value="F:heparosan-N-sulfate-glucuronate 5-epimerase activity"/>
    <property type="evidence" value="ECO:0007669"/>
    <property type="project" value="InterPro"/>
</dbReference>
<dbReference type="InterPro" id="IPR039721">
    <property type="entry name" value="C5-epimerase"/>
</dbReference>
<dbReference type="EC" id="5.1.3.-" evidence="2"/>
<dbReference type="Pfam" id="PF06662">
    <property type="entry name" value="C5-epim_C"/>
    <property type="match status" value="1"/>
</dbReference>
<keyword evidence="2" id="KW-0413">Isomerase</keyword>